<organism evidence="1 2">
    <name type="scientific">Suillus placidus</name>
    <dbReference type="NCBI Taxonomy" id="48579"/>
    <lineage>
        <taxon>Eukaryota</taxon>
        <taxon>Fungi</taxon>
        <taxon>Dikarya</taxon>
        <taxon>Basidiomycota</taxon>
        <taxon>Agaricomycotina</taxon>
        <taxon>Agaricomycetes</taxon>
        <taxon>Agaricomycetidae</taxon>
        <taxon>Boletales</taxon>
        <taxon>Suillineae</taxon>
        <taxon>Suillaceae</taxon>
        <taxon>Suillus</taxon>
    </lineage>
</organism>
<comment type="caution">
    <text evidence="1">The sequence shown here is derived from an EMBL/GenBank/DDBJ whole genome shotgun (WGS) entry which is preliminary data.</text>
</comment>
<sequence length="93" mass="10488">MRNSKLNTTRAQRDVRLAEKKLTDCILKENAALGVFYEFKATEAERKLEDADIEKPKLHPQVAEAIKKLTQRTKLLDAKHVLVSVKGDVVGIC</sequence>
<keyword evidence="2" id="KW-1185">Reference proteome</keyword>
<dbReference type="EMBL" id="JABBWD010000057">
    <property type="protein sequence ID" value="KAG1771689.1"/>
    <property type="molecule type" value="Genomic_DNA"/>
</dbReference>
<reference evidence="1" key="1">
    <citation type="journal article" date="2020" name="New Phytol.">
        <title>Comparative genomics reveals dynamic genome evolution in host specialist ectomycorrhizal fungi.</title>
        <authorList>
            <person name="Lofgren L.A."/>
            <person name="Nguyen N.H."/>
            <person name="Vilgalys R."/>
            <person name="Ruytinx J."/>
            <person name="Liao H.L."/>
            <person name="Branco S."/>
            <person name="Kuo A."/>
            <person name="LaButti K."/>
            <person name="Lipzen A."/>
            <person name="Andreopoulos W."/>
            <person name="Pangilinan J."/>
            <person name="Riley R."/>
            <person name="Hundley H."/>
            <person name="Na H."/>
            <person name="Barry K."/>
            <person name="Grigoriev I.V."/>
            <person name="Stajich J.E."/>
            <person name="Kennedy P.G."/>
        </authorList>
    </citation>
    <scope>NUCLEOTIDE SEQUENCE</scope>
    <source>
        <strain evidence="1">DOB743</strain>
    </source>
</reference>
<dbReference type="AlphaFoldDB" id="A0A9P7CZ18"/>
<dbReference type="Proteomes" id="UP000714275">
    <property type="component" value="Unassembled WGS sequence"/>
</dbReference>
<accession>A0A9P7CZ18</accession>
<dbReference type="OrthoDB" id="2608786at2759"/>
<name>A0A9P7CZ18_9AGAM</name>
<protein>
    <submittedName>
        <fullName evidence="1">Uncharacterized protein</fullName>
    </submittedName>
</protein>
<evidence type="ECO:0000313" key="1">
    <source>
        <dbReference type="EMBL" id="KAG1771689.1"/>
    </source>
</evidence>
<proteinExistence type="predicted"/>
<evidence type="ECO:0000313" key="2">
    <source>
        <dbReference type="Proteomes" id="UP000714275"/>
    </source>
</evidence>
<gene>
    <name evidence="1" type="ORF">EV702DRAFT_1201867</name>
</gene>